<accession>A0A1I2RKT9</accession>
<proteinExistence type="predicted"/>
<dbReference type="AlphaFoldDB" id="A0A1I2RKT9"/>
<protein>
    <submittedName>
        <fullName evidence="1">Uncharacterized lipoprotein</fullName>
    </submittedName>
</protein>
<evidence type="ECO:0000313" key="1">
    <source>
        <dbReference type="EMBL" id="SFG40713.1"/>
    </source>
</evidence>
<dbReference type="PROSITE" id="PS51257">
    <property type="entry name" value="PROKAR_LIPOPROTEIN"/>
    <property type="match status" value="1"/>
</dbReference>
<dbReference type="STRING" id="1045558.SAMN05216175_106148"/>
<dbReference type="InterPro" id="IPR042268">
    <property type="entry name" value="BamC_C"/>
</dbReference>
<keyword evidence="2" id="KW-1185">Reference proteome</keyword>
<keyword evidence="1" id="KW-0449">Lipoprotein</keyword>
<dbReference type="EMBL" id="FOOU01000006">
    <property type="protein sequence ID" value="SFG40713.1"/>
    <property type="molecule type" value="Genomic_DNA"/>
</dbReference>
<reference evidence="2" key="1">
    <citation type="submission" date="2016-10" db="EMBL/GenBank/DDBJ databases">
        <authorList>
            <person name="Varghese N."/>
            <person name="Submissions S."/>
        </authorList>
    </citation>
    <scope>NUCLEOTIDE SEQUENCE [LARGE SCALE GENOMIC DNA]</scope>
    <source>
        <strain evidence="2">CGMCC 1.10971</strain>
    </source>
</reference>
<dbReference type="Proteomes" id="UP000198623">
    <property type="component" value="Unassembled WGS sequence"/>
</dbReference>
<evidence type="ECO:0000313" key="2">
    <source>
        <dbReference type="Proteomes" id="UP000198623"/>
    </source>
</evidence>
<dbReference type="InterPro" id="IPR010653">
    <property type="entry name" value="NlpB/DapX"/>
</dbReference>
<sequence>MNTRLLTSVILVGLVTTSGCSMIGKNPIYGEDGVLKDRNQEYEKATVGKELEIPAHIQAKPTQDQFVIPTIGETASVRTKEFEVPRPEFFYADTGSKSVNLKKLGDQKIIVVDEPIAAVWEKTLDFMKFNGVEIASADARQGVIESDWIILNGPELSFTDRWIKHLTLQDIPGGSRNKLQVRLRPDPENYQRTSIEMKHAQFPESQTVTDINWDATSKDVGYQSDMMFEMLRYMSKASVKPSERSLLAIQQQQSTHPLLGRDSRGNPVMKIDAPIDESWNMLNAAVDRAGVDVGTRDQNIGMLYITYTTSTPLESKKDMGFFEWLFSDREEIKLSTSTISSALGINTADGISYSSKDAVETPVLEEGEVQALADPNNPANQKGYKIWLAGRVIYVFGGEKAKGSFNADTNAFEHVGKYQLKMNRTRSGVYITVRNEEGLAAPAIIAEEILWSIKDNMTAG</sequence>
<dbReference type="Gene3D" id="3.30.310.170">
    <property type="entry name" value="Outer membrane protein assembly factor BamC"/>
    <property type="match status" value="1"/>
</dbReference>
<name>A0A1I2RKT9_9GAMM</name>
<gene>
    <name evidence="1" type="ORF">SAMN05216175_106148</name>
</gene>
<dbReference type="Pfam" id="PF06804">
    <property type="entry name" value="Lipoprotein_18"/>
    <property type="match status" value="1"/>
</dbReference>
<organism evidence="1 2">
    <name type="scientific">Neptunomonas qingdaonensis</name>
    <dbReference type="NCBI Taxonomy" id="1045558"/>
    <lineage>
        <taxon>Bacteria</taxon>
        <taxon>Pseudomonadati</taxon>
        <taxon>Pseudomonadota</taxon>
        <taxon>Gammaproteobacteria</taxon>
        <taxon>Oceanospirillales</taxon>
        <taxon>Oceanospirillaceae</taxon>
        <taxon>Neptunomonas</taxon>
    </lineage>
</organism>
<dbReference type="RefSeq" id="WP_232349086.1">
    <property type="nucleotide sequence ID" value="NZ_FOOU01000006.1"/>
</dbReference>